<keyword evidence="3" id="KW-1185">Reference proteome</keyword>
<gene>
    <name evidence="2" type="ORF">ACFPJ5_01235</name>
</gene>
<protein>
    <submittedName>
        <fullName evidence="2">Uncharacterized protein</fullName>
    </submittedName>
</protein>
<dbReference type="AlphaFoldDB" id="A0ABD5R6D5"/>
<feature type="region of interest" description="Disordered" evidence="1">
    <location>
        <begin position="1"/>
        <end position="22"/>
    </location>
</feature>
<proteinExistence type="predicted"/>
<name>A0ABD5R6D5_9EURY</name>
<dbReference type="EMBL" id="JBHSKX010000001">
    <property type="protein sequence ID" value="MFC5365544.1"/>
    <property type="molecule type" value="Genomic_DNA"/>
</dbReference>
<accession>A0ABD5R6D5</accession>
<dbReference type="RefSeq" id="WP_227229165.1">
    <property type="nucleotide sequence ID" value="NZ_JAJCVJ010000001.1"/>
</dbReference>
<evidence type="ECO:0000313" key="3">
    <source>
        <dbReference type="Proteomes" id="UP001596201"/>
    </source>
</evidence>
<evidence type="ECO:0000313" key="2">
    <source>
        <dbReference type="EMBL" id="MFC5365544.1"/>
    </source>
</evidence>
<organism evidence="2 3">
    <name type="scientific">Salinirubrum litoreum</name>
    <dbReference type="NCBI Taxonomy" id="1126234"/>
    <lineage>
        <taxon>Archaea</taxon>
        <taxon>Methanobacteriati</taxon>
        <taxon>Methanobacteriota</taxon>
        <taxon>Stenosarchaea group</taxon>
        <taxon>Halobacteria</taxon>
        <taxon>Halobacteriales</taxon>
        <taxon>Haloferacaceae</taxon>
        <taxon>Salinirubrum</taxon>
    </lineage>
</organism>
<reference evidence="2 3" key="1">
    <citation type="journal article" date="2019" name="Int. J. Syst. Evol. Microbiol.">
        <title>The Global Catalogue of Microorganisms (GCM) 10K type strain sequencing project: providing services to taxonomists for standard genome sequencing and annotation.</title>
        <authorList>
            <consortium name="The Broad Institute Genomics Platform"/>
            <consortium name="The Broad Institute Genome Sequencing Center for Infectious Disease"/>
            <person name="Wu L."/>
            <person name="Ma J."/>
        </authorList>
    </citation>
    <scope>NUCLEOTIDE SEQUENCE [LARGE SCALE GENOMIC DNA]</scope>
    <source>
        <strain evidence="2 3">CGMCC 1.12237</strain>
    </source>
</reference>
<evidence type="ECO:0000256" key="1">
    <source>
        <dbReference type="SAM" id="MobiDB-lite"/>
    </source>
</evidence>
<comment type="caution">
    <text evidence="2">The sequence shown here is derived from an EMBL/GenBank/DDBJ whole genome shotgun (WGS) entry which is preliminary data.</text>
</comment>
<sequence>MSDTANVDLGEWEGALGPQSEGEPVFYEMTLGEDEVRLVGPSPGMLYEYPRGEFEALVEEGEWLPATNDIENEVFRTPEGDQPW</sequence>
<dbReference type="Proteomes" id="UP001596201">
    <property type="component" value="Unassembled WGS sequence"/>
</dbReference>